<name>A0A378QAU2_FAUOS</name>
<dbReference type="CDD" id="cd02020">
    <property type="entry name" value="CMPK"/>
    <property type="match status" value="1"/>
</dbReference>
<dbReference type="SUPFAM" id="SSF52540">
    <property type="entry name" value="P-loop containing nucleoside triphosphate hydrolases"/>
    <property type="match status" value="1"/>
</dbReference>
<evidence type="ECO:0000256" key="7">
    <source>
        <dbReference type="ARBA" id="ARBA00048478"/>
    </source>
</evidence>
<dbReference type="PANTHER" id="PTHR21299">
    <property type="entry name" value="CYTIDYLATE KINASE/PANTOATE-BETA-ALANINE LIGASE"/>
    <property type="match status" value="1"/>
</dbReference>
<evidence type="ECO:0000256" key="1">
    <source>
        <dbReference type="ARBA" id="ARBA00009427"/>
    </source>
</evidence>
<dbReference type="GO" id="GO:0015949">
    <property type="term" value="P:nucleobase-containing small molecule interconversion"/>
    <property type="evidence" value="ECO:0007669"/>
    <property type="project" value="TreeGrafter"/>
</dbReference>
<dbReference type="KEGG" id="mos:AXE82_10260"/>
<evidence type="ECO:0000313" key="10">
    <source>
        <dbReference type="EMBL" id="STY97792.1"/>
    </source>
</evidence>
<gene>
    <name evidence="8 10" type="primary">cmk</name>
    <name evidence="10" type="ORF">NCTC10465_01583</name>
</gene>
<proteinExistence type="inferred from homology"/>
<dbReference type="InterPro" id="IPR011994">
    <property type="entry name" value="Cytidylate_kinase_dom"/>
</dbReference>
<comment type="catalytic activity">
    <reaction evidence="6 8">
        <text>dCMP + ATP = dCDP + ADP</text>
        <dbReference type="Rhea" id="RHEA:25094"/>
        <dbReference type="ChEBI" id="CHEBI:30616"/>
        <dbReference type="ChEBI" id="CHEBI:57566"/>
        <dbReference type="ChEBI" id="CHEBI:58593"/>
        <dbReference type="ChEBI" id="CHEBI:456216"/>
        <dbReference type="EC" id="2.7.4.25"/>
    </reaction>
</comment>
<dbReference type="NCBIfam" id="TIGR00017">
    <property type="entry name" value="cmk"/>
    <property type="match status" value="1"/>
</dbReference>
<dbReference type="GO" id="GO:0006220">
    <property type="term" value="P:pyrimidine nucleotide metabolic process"/>
    <property type="evidence" value="ECO:0007669"/>
    <property type="project" value="UniProtKB-UniRule"/>
</dbReference>
<evidence type="ECO:0000256" key="4">
    <source>
        <dbReference type="ARBA" id="ARBA00022777"/>
    </source>
</evidence>
<dbReference type="EC" id="2.7.4.25" evidence="8"/>
<dbReference type="InterPro" id="IPR027417">
    <property type="entry name" value="P-loop_NTPase"/>
</dbReference>
<evidence type="ECO:0000259" key="9">
    <source>
        <dbReference type="Pfam" id="PF02224"/>
    </source>
</evidence>
<dbReference type="HAMAP" id="MF_00238">
    <property type="entry name" value="Cytidyl_kinase_type1"/>
    <property type="match status" value="1"/>
</dbReference>
<keyword evidence="2 8" id="KW-0808">Transferase</keyword>
<dbReference type="GO" id="GO:0005524">
    <property type="term" value="F:ATP binding"/>
    <property type="evidence" value="ECO:0007669"/>
    <property type="project" value="UniProtKB-UniRule"/>
</dbReference>
<dbReference type="Gene3D" id="3.40.50.300">
    <property type="entry name" value="P-loop containing nucleotide triphosphate hydrolases"/>
    <property type="match status" value="1"/>
</dbReference>
<reference evidence="10 11" key="1">
    <citation type="submission" date="2018-06" db="EMBL/GenBank/DDBJ databases">
        <authorList>
            <consortium name="Pathogen Informatics"/>
            <person name="Doyle S."/>
        </authorList>
    </citation>
    <scope>NUCLEOTIDE SEQUENCE [LARGE SCALE GENOMIC DNA]</scope>
    <source>
        <strain evidence="10 11">NCTC10465</strain>
    </source>
</reference>
<keyword evidence="3 8" id="KW-0547">Nucleotide-binding</keyword>
<dbReference type="AlphaFoldDB" id="A0A378QAU2"/>
<protein>
    <recommendedName>
        <fullName evidence="8">Cytidylate kinase</fullName>
        <shortName evidence="8">CK</shortName>
        <ecNumber evidence="8">2.7.4.25</ecNumber>
    </recommendedName>
    <alternativeName>
        <fullName evidence="8">Cytidine monophosphate kinase</fullName>
        <shortName evidence="8">CMP kinase</shortName>
    </alternativeName>
</protein>
<comment type="catalytic activity">
    <reaction evidence="7 8">
        <text>CMP + ATP = CDP + ADP</text>
        <dbReference type="Rhea" id="RHEA:11600"/>
        <dbReference type="ChEBI" id="CHEBI:30616"/>
        <dbReference type="ChEBI" id="CHEBI:58069"/>
        <dbReference type="ChEBI" id="CHEBI:60377"/>
        <dbReference type="ChEBI" id="CHEBI:456216"/>
        <dbReference type="EC" id="2.7.4.25"/>
    </reaction>
</comment>
<evidence type="ECO:0000256" key="3">
    <source>
        <dbReference type="ARBA" id="ARBA00022741"/>
    </source>
</evidence>
<keyword evidence="8" id="KW-0963">Cytoplasm</keyword>
<sequence length="249" mass="26532">MSQTLTQPSFDLTASLPVITVDGSSGAGKGTLTARLAKLLDYQILDSGALYRIVGLAAHQAGLLTDIIDENALADLTQSLKIEFAAAKAGSEHVTVLVNANDVSEVIRTEEVGNFASKVAVFPKVRQALLELQKNMATSQGNPKKGLIADGRDMGTVVFPDAPLKVYLVASSEARAERRVSQLTHAGKQADFDEILAQIIARDERDSTRSASPAKAADDAIVIDSSAIDAEQVFNQVWQLCVERGLTIN</sequence>
<accession>A0A378QAU2</accession>
<dbReference type="EMBL" id="UGPY01000001">
    <property type="protein sequence ID" value="STY97792.1"/>
    <property type="molecule type" value="Genomic_DNA"/>
</dbReference>
<dbReference type="RefSeq" id="WP_062334392.1">
    <property type="nucleotide sequence ID" value="NZ_CBCRZU010000020.1"/>
</dbReference>
<evidence type="ECO:0000256" key="5">
    <source>
        <dbReference type="ARBA" id="ARBA00022840"/>
    </source>
</evidence>
<feature type="domain" description="Cytidylate kinase" evidence="9">
    <location>
        <begin position="19"/>
        <end position="240"/>
    </location>
</feature>
<keyword evidence="11" id="KW-1185">Reference proteome</keyword>
<evidence type="ECO:0000256" key="8">
    <source>
        <dbReference type="HAMAP-Rule" id="MF_00238"/>
    </source>
</evidence>
<dbReference type="InterPro" id="IPR003136">
    <property type="entry name" value="Cytidylate_kin"/>
</dbReference>
<dbReference type="GO" id="GO:0005829">
    <property type="term" value="C:cytosol"/>
    <property type="evidence" value="ECO:0007669"/>
    <property type="project" value="TreeGrafter"/>
</dbReference>
<comment type="subcellular location">
    <subcellularLocation>
        <location evidence="8">Cytoplasm</location>
    </subcellularLocation>
</comment>
<dbReference type="GeneID" id="35778342"/>
<dbReference type="GO" id="GO:0036430">
    <property type="term" value="F:CMP kinase activity"/>
    <property type="evidence" value="ECO:0007669"/>
    <property type="project" value="RHEA"/>
</dbReference>
<organism evidence="10 11">
    <name type="scientific">Faucicola osloensis</name>
    <name type="common">Moraxella osloensis</name>
    <dbReference type="NCBI Taxonomy" id="34062"/>
    <lineage>
        <taxon>Bacteria</taxon>
        <taxon>Pseudomonadati</taxon>
        <taxon>Pseudomonadota</taxon>
        <taxon>Gammaproteobacteria</taxon>
        <taxon>Moraxellales</taxon>
        <taxon>Moraxellaceae</taxon>
        <taxon>Faucicola</taxon>
    </lineage>
</organism>
<dbReference type="Pfam" id="PF02224">
    <property type="entry name" value="Cytidylate_kin"/>
    <property type="match status" value="1"/>
</dbReference>
<dbReference type="PANTHER" id="PTHR21299:SF2">
    <property type="entry name" value="CYTIDYLATE KINASE"/>
    <property type="match status" value="1"/>
</dbReference>
<feature type="binding site" evidence="8">
    <location>
        <begin position="23"/>
        <end position="31"/>
    </location>
    <ligand>
        <name>ATP</name>
        <dbReference type="ChEBI" id="CHEBI:30616"/>
    </ligand>
</feature>
<evidence type="ECO:0000256" key="6">
    <source>
        <dbReference type="ARBA" id="ARBA00047615"/>
    </source>
</evidence>
<keyword evidence="5 8" id="KW-0067">ATP-binding</keyword>
<keyword evidence="4 8" id="KW-0418">Kinase</keyword>
<evidence type="ECO:0000256" key="2">
    <source>
        <dbReference type="ARBA" id="ARBA00022679"/>
    </source>
</evidence>
<dbReference type="GO" id="GO:0036431">
    <property type="term" value="F:dCMP kinase activity"/>
    <property type="evidence" value="ECO:0007669"/>
    <property type="project" value="InterPro"/>
</dbReference>
<evidence type="ECO:0000313" key="11">
    <source>
        <dbReference type="Proteomes" id="UP000255230"/>
    </source>
</evidence>
<comment type="similarity">
    <text evidence="1 8">Belongs to the cytidylate kinase family. Type 1 subfamily.</text>
</comment>
<dbReference type="Proteomes" id="UP000255230">
    <property type="component" value="Unassembled WGS sequence"/>
</dbReference>